<gene>
    <name evidence="3" type="ORF">KUF71_004302</name>
</gene>
<feature type="compositionally biased region" description="Acidic residues" evidence="1">
    <location>
        <begin position="655"/>
        <end position="666"/>
    </location>
</feature>
<evidence type="ECO:0000256" key="1">
    <source>
        <dbReference type="SAM" id="MobiDB-lite"/>
    </source>
</evidence>
<proteinExistence type="predicted"/>
<comment type="caution">
    <text evidence="3">The sequence shown here is derived from an EMBL/GenBank/DDBJ whole genome shotgun (WGS) entry which is preliminary data.</text>
</comment>
<feature type="region of interest" description="Disordered" evidence="1">
    <location>
        <begin position="1"/>
        <end position="23"/>
    </location>
</feature>
<dbReference type="PANTHER" id="PTHR47272:SF1">
    <property type="entry name" value="PIGGYBAC TRANSPOSABLE ELEMENT-DERIVED PROTEIN 3-LIKE"/>
    <property type="match status" value="1"/>
</dbReference>
<dbReference type="Proteomes" id="UP001219518">
    <property type="component" value="Unassembled WGS sequence"/>
</dbReference>
<sequence>MASSRARRLVQLAGGNVQKPPDPCREHPLLLKEFISSPCSNPMTSTEKVQAWAQHARSQSCPGFKVCSEFDSGVIPRAKMVRRVLFDNDLPRTALPPIPEILEPDEISEDSLPLNQIQKKLVNPEQQQDSDSEDSVPLKALQDQICGQKLLKESLQGSSIVNSENIRPKSVEQLKSNRRVKVTPMPNAKALKAVAPLKQAKRESTSCEKSNIPVKGAPKPKAIVSKSVAPLKQVKRNSVSVSDPIGAAQKAVDKANTAKKKENVDPANQNPPVHKTRSEKTLCNESFPESISVRNVPVMEEINNNTIGEELSNMTLVQQKPAAASSSLPMSSISIQKRTASGRSDSKANLMFIKKKHEPTKETISLKTLPIESLPKSAPNIFTGMVLEGNNNDTIREELSNKTFPEPKCPASKSLPKSHIINEVLGFNEKNLHTKGRLSHKTFSRESLRKSSNVLNETVNGSTKKKLQITLSDKPPISTKVQTNNNILESVSREEPVVGKVNNILTECSNFSLSNEMDAVDLSKKSNDLIDLSKKPHCFVEKNSFEAWCDEEDNRDFNNNSNDSSSGTPVIVPDKSLPSSLKCATRQGAVHKFETPSTSLMKKQNFRKKIFFSEKKDAQQSSQSNLITGTLSCGSEESSRYEFRTRTPRHPQYSDSEEFSSDEEVEWLPSDPRVKENSNSKILEMAAGGCDSDMSEEDQILVTVPKRTTKAWQKKLAPKTSAEASQENSNQNLWEASDIVYKERETMTYTPPAEELVAPIEYFEYFFDDTLIDLIVEFTNIASTVESRGLKCINVTKSEMRKFFGIWIFMSIVQLPSLRDYWLKDTQITQVSKVMSYNRFSAIRAQVHLYDKSKEHLLDRNDRYCKVRSLLNHMREKCLSIEQEEDYSIDETMVPYKGKFAGNLRQFIKTKPHKFGIKLFNLAGASGMVYDFLPYAGSSTFYNIDFTDYEASLGVGAQIVIHLCRQIDNPESKAVFHDNYFSSIKLARYLLETHQLRSMGTIKSNRIEKCPLKSDKELTQEGRGSFDFKMKDGVQVIKWFDNKPVHLVTTLAGVAPLGQAQRYDKKTKARGNVQIPQAIQIYNKKMGGVDLHDMLIELYRSPFRGRRWYMSLISYMLDVAMTNSWLLYRRHASTLRAKSEYSLKQFRLAVSSSLRGECGKTSNTAGKPKTTLNRPRGYLPDDSVRFDGFNHVPAFQNGQSRCKFCKNGFTTVLCVRCDVSLCFVPTRQCFSQFHLQDKN</sequence>
<dbReference type="AlphaFoldDB" id="A0AAE1GXG1"/>
<evidence type="ECO:0000259" key="2">
    <source>
        <dbReference type="Pfam" id="PF13843"/>
    </source>
</evidence>
<feature type="domain" description="PiggyBac transposable element-derived protein" evidence="2">
    <location>
        <begin position="759"/>
        <end position="1125"/>
    </location>
</feature>
<dbReference type="EMBL" id="JAHWGI010000195">
    <property type="protein sequence ID" value="KAK3910814.1"/>
    <property type="molecule type" value="Genomic_DNA"/>
</dbReference>
<name>A0AAE1GXG1_9NEOP</name>
<protein>
    <submittedName>
        <fullName evidence="3">PiggyBac transposable element-derived protein 3</fullName>
    </submittedName>
</protein>
<dbReference type="PANTHER" id="PTHR47272">
    <property type="entry name" value="DDE_TNP_1_7 DOMAIN-CONTAINING PROTEIN"/>
    <property type="match status" value="1"/>
</dbReference>
<evidence type="ECO:0000313" key="3">
    <source>
        <dbReference type="EMBL" id="KAK3910814.1"/>
    </source>
</evidence>
<keyword evidence="4" id="KW-1185">Reference proteome</keyword>
<dbReference type="InterPro" id="IPR029526">
    <property type="entry name" value="PGBD"/>
</dbReference>
<organism evidence="3 4">
    <name type="scientific">Frankliniella fusca</name>
    <dbReference type="NCBI Taxonomy" id="407009"/>
    <lineage>
        <taxon>Eukaryota</taxon>
        <taxon>Metazoa</taxon>
        <taxon>Ecdysozoa</taxon>
        <taxon>Arthropoda</taxon>
        <taxon>Hexapoda</taxon>
        <taxon>Insecta</taxon>
        <taxon>Pterygota</taxon>
        <taxon>Neoptera</taxon>
        <taxon>Paraneoptera</taxon>
        <taxon>Thysanoptera</taxon>
        <taxon>Terebrantia</taxon>
        <taxon>Thripoidea</taxon>
        <taxon>Thripidae</taxon>
        <taxon>Frankliniella</taxon>
    </lineage>
</organism>
<dbReference type="Pfam" id="PF13843">
    <property type="entry name" value="DDE_Tnp_1_7"/>
    <property type="match status" value="1"/>
</dbReference>
<feature type="region of interest" description="Disordered" evidence="1">
    <location>
        <begin position="638"/>
        <end position="674"/>
    </location>
</feature>
<reference evidence="3" key="2">
    <citation type="journal article" date="2023" name="BMC Genomics">
        <title>Pest status, molecular evolution, and epigenetic factors derived from the genome assembly of Frankliniella fusca, a thysanopteran phytovirus vector.</title>
        <authorList>
            <person name="Catto M.A."/>
            <person name="Labadie P.E."/>
            <person name="Jacobson A.L."/>
            <person name="Kennedy G.G."/>
            <person name="Srinivasan R."/>
            <person name="Hunt B.G."/>
        </authorList>
    </citation>
    <scope>NUCLEOTIDE SEQUENCE</scope>
    <source>
        <strain evidence="3">PL_HMW_Pooled</strain>
    </source>
</reference>
<feature type="region of interest" description="Disordered" evidence="1">
    <location>
        <begin position="256"/>
        <end position="281"/>
    </location>
</feature>
<accession>A0AAE1GXG1</accession>
<evidence type="ECO:0000313" key="4">
    <source>
        <dbReference type="Proteomes" id="UP001219518"/>
    </source>
</evidence>
<reference evidence="3" key="1">
    <citation type="submission" date="2021-07" db="EMBL/GenBank/DDBJ databases">
        <authorList>
            <person name="Catto M.A."/>
            <person name="Jacobson A."/>
            <person name="Kennedy G."/>
            <person name="Labadie P."/>
            <person name="Hunt B.G."/>
            <person name="Srinivasan R."/>
        </authorList>
    </citation>
    <scope>NUCLEOTIDE SEQUENCE</scope>
    <source>
        <strain evidence="3">PL_HMW_Pooled</strain>
        <tissue evidence="3">Head</tissue>
    </source>
</reference>